<dbReference type="Proteomes" id="UP000030653">
    <property type="component" value="Unassembled WGS sequence"/>
</dbReference>
<gene>
    <name evidence="2" type="ORF">DACRYDRAFT_101067</name>
</gene>
<protein>
    <submittedName>
        <fullName evidence="2">Uncharacterized protein</fullName>
    </submittedName>
</protein>
<feature type="compositionally biased region" description="Basic and acidic residues" evidence="1">
    <location>
        <begin position="223"/>
        <end position="233"/>
    </location>
</feature>
<feature type="compositionally biased region" description="Basic residues" evidence="1">
    <location>
        <begin position="206"/>
        <end position="222"/>
    </location>
</feature>
<dbReference type="GeneID" id="63682579"/>
<proteinExistence type="predicted"/>
<evidence type="ECO:0000313" key="3">
    <source>
        <dbReference type="Proteomes" id="UP000030653"/>
    </source>
</evidence>
<dbReference type="EMBL" id="JH795868">
    <property type="protein sequence ID" value="EJT99948.1"/>
    <property type="molecule type" value="Genomic_DNA"/>
</dbReference>
<accession>M5FUM0</accession>
<feature type="region of interest" description="Disordered" evidence="1">
    <location>
        <begin position="206"/>
        <end position="242"/>
    </location>
</feature>
<name>M5FUM0_DACPD</name>
<keyword evidence="3" id="KW-1185">Reference proteome</keyword>
<evidence type="ECO:0000313" key="2">
    <source>
        <dbReference type="EMBL" id="EJT99948.1"/>
    </source>
</evidence>
<dbReference type="AlphaFoldDB" id="M5FUM0"/>
<evidence type="ECO:0000256" key="1">
    <source>
        <dbReference type="SAM" id="MobiDB-lite"/>
    </source>
</evidence>
<dbReference type="RefSeq" id="XP_040626846.1">
    <property type="nucleotide sequence ID" value="XM_040767517.1"/>
</dbReference>
<dbReference type="HOGENOM" id="CLU_900230_0_0_1"/>
<organism evidence="2 3">
    <name type="scientific">Dacryopinax primogenitus (strain DJM 731)</name>
    <name type="common">Brown rot fungus</name>
    <dbReference type="NCBI Taxonomy" id="1858805"/>
    <lineage>
        <taxon>Eukaryota</taxon>
        <taxon>Fungi</taxon>
        <taxon>Dikarya</taxon>
        <taxon>Basidiomycota</taxon>
        <taxon>Agaricomycotina</taxon>
        <taxon>Dacrymycetes</taxon>
        <taxon>Dacrymycetales</taxon>
        <taxon>Dacrymycetaceae</taxon>
        <taxon>Dacryopinax</taxon>
    </lineage>
</organism>
<reference evidence="2 3" key="1">
    <citation type="journal article" date="2012" name="Science">
        <title>The Paleozoic origin of enzymatic lignin decomposition reconstructed from 31 fungal genomes.</title>
        <authorList>
            <person name="Floudas D."/>
            <person name="Binder M."/>
            <person name="Riley R."/>
            <person name="Barry K."/>
            <person name="Blanchette R.A."/>
            <person name="Henrissat B."/>
            <person name="Martinez A.T."/>
            <person name="Otillar R."/>
            <person name="Spatafora J.W."/>
            <person name="Yadav J.S."/>
            <person name="Aerts A."/>
            <person name="Benoit I."/>
            <person name="Boyd A."/>
            <person name="Carlson A."/>
            <person name="Copeland A."/>
            <person name="Coutinho P.M."/>
            <person name="de Vries R.P."/>
            <person name="Ferreira P."/>
            <person name="Findley K."/>
            <person name="Foster B."/>
            <person name="Gaskell J."/>
            <person name="Glotzer D."/>
            <person name="Gorecki P."/>
            <person name="Heitman J."/>
            <person name="Hesse C."/>
            <person name="Hori C."/>
            <person name="Igarashi K."/>
            <person name="Jurgens J.A."/>
            <person name="Kallen N."/>
            <person name="Kersten P."/>
            <person name="Kohler A."/>
            <person name="Kuees U."/>
            <person name="Kumar T.K.A."/>
            <person name="Kuo A."/>
            <person name="LaButti K."/>
            <person name="Larrondo L.F."/>
            <person name="Lindquist E."/>
            <person name="Ling A."/>
            <person name="Lombard V."/>
            <person name="Lucas S."/>
            <person name="Lundell T."/>
            <person name="Martin R."/>
            <person name="McLaughlin D.J."/>
            <person name="Morgenstern I."/>
            <person name="Morin E."/>
            <person name="Murat C."/>
            <person name="Nagy L.G."/>
            <person name="Nolan M."/>
            <person name="Ohm R.A."/>
            <person name="Patyshakuliyeva A."/>
            <person name="Rokas A."/>
            <person name="Ruiz-Duenas F.J."/>
            <person name="Sabat G."/>
            <person name="Salamov A."/>
            <person name="Samejima M."/>
            <person name="Schmutz J."/>
            <person name="Slot J.C."/>
            <person name="St John F."/>
            <person name="Stenlid J."/>
            <person name="Sun H."/>
            <person name="Sun S."/>
            <person name="Syed K."/>
            <person name="Tsang A."/>
            <person name="Wiebenga A."/>
            <person name="Young D."/>
            <person name="Pisabarro A."/>
            <person name="Eastwood D.C."/>
            <person name="Martin F."/>
            <person name="Cullen D."/>
            <person name="Grigoriev I.V."/>
            <person name="Hibbett D.S."/>
        </authorList>
    </citation>
    <scope>NUCLEOTIDE SEQUENCE [LARGE SCALE GENOMIC DNA]</scope>
    <source>
        <strain evidence="2 3">DJM-731 SS1</strain>
    </source>
</reference>
<sequence length="309" mass="35126">MIEMCRPHNTDDEPSLLNSAGVEKGCLPIARSDAMLVYKASRSVEMMLSLATTTASAMERDELEFRHLTKRERLAVIILALEFKLPNVVSNAAQAVFMLSTMQRHLGALGIKDQVCFAIIGDVSRILVLGCRQDEHSIIHVFLCDALDMLQVKHWWTTYFFLFNLEAWGRVELEEMLLTMFNDTETKNGDGSFRLPKETWRFGHWTHTRRPSSRSHSKKRKRDGNDKGGFDGRDENEDNLTVNGVVDNSRDISLRTPRYLTTAEVLRFELGCVDADDGSSADETVDVPIARKDCANPMDRVLNWRQDVT</sequence>